<evidence type="ECO:0000313" key="1">
    <source>
        <dbReference type="EMBL" id="ADI38952.1"/>
    </source>
</evidence>
<dbReference type="OrthoDB" id="21923at2"/>
<reference evidence="1 2" key="1">
    <citation type="journal article" date="2010" name="PLoS ONE">
        <title>The Waddlia genome: a window into chlamydial biology.</title>
        <authorList>
            <person name="Bertelli C."/>
            <person name="Collyn F."/>
            <person name="Croxatto A."/>
            <person name="Ruckert C."/>
            <person name="Polkinghorne A."/>
            <person name="Kebbi-Beghdadi C."/>
            <person name="Goesmann A."/>
            <person name="Vaughan L."/>
            <person name="Greub G."/>
        </authorList>
    </citation>
    <scope>NUCLEOTIDE SEQUENCE [LARGE SCALE GENOMIC DNA]</scope>
    <source>
        <strain evidence="2">ATCC VR-1470 / WSU 86-1044</strain>
    </source>
</reference>
<dbReference type="eggNOG" id="ENOG5033R16">
    <property type="taxonomic scope" value="Bacteria"/>
</dbReference>
<accession>D6YSA7</accession>
<dbReference type="RefSeq" id="WP_013182658.1">
    <property type="nucleotide sequence ID" value="NC_014225.1"/>
</dbReference>
<gene>
    <name evidence="1" type="ordered locus">wcw_1607</name>
</gene>
<proteinExistence type="predicted"/>
<dbReference type="STRING" id="716544.wcw_1607"/>
<name>D6YSA7_WADCW</name>
<keyword evidence="2" id="KW-1185">Reference proteome</keyword>
<dbReference type="AlphaFoldDB" id="D6YSA7"/>
<dbReference type="KEGG" id="wch:wcw_1607"/>
<dbReference type="HOGENOM" id="CLU_801551_0_0_0"/>
<organism evidence="1 2">
    <name type="scientific">Waddlia chondrophila (strain ATCC VR-1470 / WSU 86-1044)</name>
    <dbReference type="NCBI Taxonomy" id="716544"/>
    <lineage>
        <taxon>Bacteria</taxon>
        <taxon>Pseudomonadati</taxon>
        <taxon>Chlamydiota</taxon>
        <taxon>Chlamydiia</taxon>
        <taxon>Parachlamydiales</taxon>
        <taxon>Waddliaceae</taxon>
        <taxon>Waddlia</taxon>
    </lineage>
</organism>
<evidence type="ECO:0000313" key="2">
    <source>
        <dbReference type="Proteomes" id="UP000001505"/>
    </source>
</evidence>
<dbReference type="EMBL" id="CP001928">
    <property type="protein sequence ID" value="ADI38952.1"/>
    <property type="molecule type" value="Genomic_DNA"/>
</dbReference>
<dbReference type="Proteomes" id="UP000001505">
    <property type="component" value="Chromosome"/>
</dbReference>
<sequence length="346" mass="37447">MGFPVGGTGVGGSPVPPGIYESQTSAFNEVMKDVIGMLPFDTSVIIPFTQQEYDTVFHYRSEPGKPSLHPLLFLRTSSEYERTEEDTFNPIYQELLNHLPPDMAEWLSSQMQQPFAERDPDAVALHHTLSTAASALGWLAVVTAPIAPNSAKAANLLRNIALPYVAFGEALGQAQFIVGKAFGFLDQAGPNNRYFDFFNNSLTEIQNEIVEAMAAQREIEKGLITEDIRQRLIQSAHLAHEIASRLQSLSTENTLTILGIQMEALATATAALALSHGTPSLALGSAVALIGINRHNSVLGPFGLGLDTIMDSVVDGILHSFVYGPEAEISELTALYHDLLSLRDSG</sequence>
<protein>
    <submittedName>
        <fullName evidence="1">Uncharacterized protein</fullName>
    </submittedName>
</protein>